<dbReference type="PANTHER" id="PTHR12479">
    <property type="entry name" value="LYSOSOMAL-ASSOCIATED TRANSMEMBRANE PROTEIN"/>
    <property type="match status" value="1"/>
</dbReference>
<feature type="transmembrane region" description="Helical" evidence="5">
    <location>
        <begin position="61"/>
        <end position="80"/>
    </location>
</feature>
<evidence type="ECO:0000256" key="2">
    <source>
        <dbReference type="ARBA" id="ARBA00022692"/>
    </source>
</evidence>
<dbReference type="InterPro" id="IPR051115">
    <property type="entry name" value="LAPTM_transporter"/>
</dbReference>
<evidence type="ECO:0000256" key="3">
    <source>
        <dbReference type="ARBA" id="ARBA00022989"/>
    </source>
</evidence>
<keyword evidence="2 5" id="KW-0812">Transmembrane</keyword>
<dbReference type="AlphaFoldDB" id="A0A915J1E9"/>
<keyword evidence="6" id="KW-1185">Reference proteome</keyword>
<reference evidence="7" key="1">
    <citation type="submission" date="2022-11" db="UniProtKB">
        <authorList>
            <consortium name="WormBaseParasite"/>
        </authorList>
    </citation>
    <scope>IDENTIFICATION</scope>
</reference>
<evidence type="ECO:0000313" key="7">
    <source>
        <dbReference type="WBParaSite" id="nRc.2.0.1.t20225-RA"/>
    </source>
</evidence>
<sequence length="226" mass="25221">MNMAAAEPKSKKSATIDATEDFEEPQFLCCCQRMHVRTAATVVGALELLFVLGVVRYNVTVGLIMLVPSVVVISLLFWAIHTNKAVFIIPHLVWQGVQGMILISLFLFVLITGSMYIVEFKIKRYELARELAEDQRESGATMPGHAVDMLAEFDRRMTFMLVAFPLFLAYFALFFGLNLWWLFVIRQFYEYLKIHGGAATSKIANTGASAVAKNSVPAAVGIDTQE</sequence>
<evidence type="ECO:0000256" key="1">
    <source>
        <dbReference type="ARBA" id="ARBA00004127"/>
    </source>
</evidence>
<evidence type="ECO:0000256" key="4">
    <source>
        <dbReference type="ARBA" id="ARBA00023136"/>
    </source>
</evidence>
<dbReference type="GO" id="GO:0012505">
    <property type="term" value="C:endomembrane system"/>
    <property type="evidence" value="ECO:0007669"/>
    <property type="project" value="UniProtKB-SubCell"/>
</dbReference>
<dbReference type="Proteomes" id="UP000887565">
    <property type="component" value="Unplaced"/>
</dbReference>
<evidence type="ECO:0000313" key="6">
    <source>
        <dbReference type="Proteomes" id="UP000887565"/>
    </source>
</evidence>
<name>A0A915J1E9_ROMCU</name>
<evidence type="ECO:0000256" key="5">
    <source>
        <dbReference type="SAM" id="Phobius"/>
    </source>
</evidence>
<dbReference type="PANTHER" id="PTHR12479:SF10">
    <property type="entry name" value="LYSOSOMAL-ASSOCIATED TRANSMEMBRANE PROTEIN"/>
    <property type="match status" value="1"/>
</dbReference>
<organism evidence="6 7">
    <name type="scientific">Romanomermis culicivorax</name>
    <name type="common">Nematode worm</name>
    <dbReference type="NCBI Taxonomy" id="13658"/>
    <lineage>
        <taxon>Eukaryota</taxon>
        <taxon>Metazoa</taxon>
        <taxon>Ecdysozoa</taxon>
        <taxon>Nematoda</taxon>
        <taxon>Enoplea</taxon>
        <taxon>Dorylaimia</taxon>
        <taxon>Mermithida</taxon>
        <taxon>Mermithoidea</taxon>
        <taxon>Mermithidae</taxon>
        <taxon>Romanomermis</taxon>
    </lineage>
</organism>
<comment type="subcellular location">
    <subcellularLocation>
        <location evidence="1">Endomembrane system</location>
        <topology evidence="1">Multi-pass membrane protein</topology>
    </subcellularLocation>
</comment>
<keyword evidence="4 5" id="KW-0472">Membrane</keyword>
<protein>
    <submittedName>
        <fullName evidence="7">Transmembrane protein</fullName>
    </submittedName>
</protein>
<dbReference type="GO" id="GO:0005765">
    <property type="term" value="C:lysosomal membrane"/>
    <property type="evidence" value="ECO:0007669"/>
    <property type="project" value="TreeGrafter"/>
</dbReference>
<feature type="transmembrane region" description="Helical" evidence="5">
    <location>
        <begin position="92"/>
        <end position="117"/>
    </location>
</feature>
<keyword evidence="3 5" id="KW-1133">Transmembrane helix</keyword>
<dbReference type="WBParaSite" id="nRc.2.0.1.t20225-RA">
    <property type="protein sequence ID" value="nRc.2.0.1.t20225-RA"/>
    <property type="gene ID" value="nRc.2.0.1.g20225"/>
</dbReference>
<feature type="transmembrane region" description="Helical" evidence="5">
    <location>
        <begin position="159"/>
        <end position="183"/>
    </location>
</feature>
<proteinExistence type="predicted"/>
<accession>A0A915J1E9</accession>